<dbReference type="PANTHER" id="PTHR30469">
    <property type="entry name" value="MULTIDRUG RESISTANCE PROTEIN MDTA"/>
    <property type="match status" value="1"/>
</dbReference>
<keyword evidence="5 7" id="KW-0175">Coiled coil</keyword>
<dbReference type="Gene3D" id="2.40.420.20">
    <property type="match status" value="1"/>
</dbReference>
<accession>A0A506UDK2</accession>
<dbReference type="GO" id="GO:1990195">
    <property type="term" value="C:macrolide transmembrane transporter complex"/>
    <property type="evidence" value="ECO:0007669"/>
    <property type="project" value="InterPro"/>
</dbReference>
<dbReference type="SUPFAM" id="SSF111369">
    <property type="entry name" value="HlyD-like secretion proteins"/>
    <property type="match status" value="1"/>
</dbReference>
<keyword evidence="13" id="KW-1185">Reference proteome</keyword>
<evidence type="ECO:0000256" key="1">
    <source>
        <dbReference type="ARBA" id="ARBA00004236"/>
    </source>
</evidence>
<dbReference type="EMBL" id="VHLH01000004">
    <property type="protein sequence ID" value="TPW31211.1"/>
    <property type="molecule type" value="Genomic_DNA"/>
</dbReference>
<evidence type="ECO:0000256" key="6">
    <source>
        <dbReference type="ARBA" id="ARBA00023136"/>
    </source>
</evidence>
<name>A0A506UDK2_9HYPH</name>
<dbReference type="InterPro" id="IPR058626">
    <property type="entry name" value="MdtA-like_b-barrel"/>
</dbReference>
<dbReference type="Proteomes" id="UP000320314">
    <property type="component" value="Unassembled WGS sequence"/>
</dbReference>
<dbReference type="GO" id="GO:1990281">
    <property type="term" value="C:efflux pump complex"/>
    <property type="evidence" value="ECO:0007669"/>
    <property type="project" value="TreeGrafter"/>
</dbReference>
<dbReference type="Pfam" id="PF25876">
    <property type="entry name" value="HH_MFP_RND"/>
    <property type="match status" value="1"/>
</dbReference>
<dbReference type="OrthoDB" id="9791520at2"/>
<evidence type="ECO:0000256" key="7">
    <source>
        <dbReference type="SAM" id="Coils"/>
    </source>
</evidence>
<keyword evidence="4" id="KW-0997">Cell inner membrane</keyword>
<dbReference type="Gene3D" id="2.40.50.100">
    <property type="match status" value="1"/>
</dbReference>
<dbReference type="InterPro" id="IPR030190">
    <property type="entry name" value="MacA_alpha-hairpin_sf"/>
</dbReference>
<dbReference type="Pfam" id="PF25944">
    <property type="entry name" value="Beta-barrel_RND"/>
    <property type="match status" value="1"/>
</dbReference>
<dbReference type="GO" id="GO:0015562">
    <property type="term" value="F:efflux transmembrane transporter activity"/>
    <property type="evidence" value="ECO:0007669"/>
    <property type="project" value="TreeGrafter"/>
</dbReference>
<protein>
    <submittedName>
        <fullName evidence="12">Efflux RND transporter periplasmic adaptor subunit</fullName>
    </submittedName>
</protein>
<proteinExistence type="inferred from homology"/>
<keyword evidence="3" id="KW-1003">Cell membrane</keyword>
<feature type="domain" description="Multidrug resistance protein MdtA-like barrel-sandwich hybrid" evidence="10">
    <location>
        <begin position="105"/>
        <end position="259"/>
    </location>
</feature>
<evidence type="ECO:0000259" key="11">
    <source>
        <dbReference type="Pfam" id="PF25944"/>
    </source>
</evidence>
<dbReference type="InterPro" id="IPR006143">
    <property type="entry name" value="RND_pump_MFP"/>
</dbReference>
<evidence type="ECO:0000259" key="10">
    <source>
        <dbReference type="Pfam" id="PF25917"/>
    </source>
</evidence>
<keyword evidence="8" id="KW-0812">Transmembrane</keyword>
<dbReference type="AlphaFoldDB" id="A0A506UDK2"/>
<gene>
    <name evidence="12" type="ORF">FJU11_03155</name>
</gene>
<dbReference type="Gene3D" id="2.40.30.170">
    <property type="match status" value="1"/>
</dbReference>
<sequence length="446" mass="47089">MPANRIACLWRSVSAPLSARLGFGVSNGSRRPTHDRTYGSRLMKRGLKKLLQTLVVAGLVVVVSGAGWMMFGESEPQAAPATASVEPGTIEETVLASGSLEASSVVSIGAEVSGRIETIAPKLGDHVEKGDLVATIDSQSQQYALKTAEAQLANVKAERAQQDVALKQAKIALTRSSQLRKKNLVSELDYETAEANVDSADAKLQGVDAQIEQAELAVDTARVDLDRTRIRAPSSGTVVAVLVSPGQTVNANQTTPTLLKIADLATMEINAQISEADVTKVKPGQKAYFSILGEPDRKIDAELLSLEPAPTDIKTSDTGLASDDQAVYYNAIFRVNNPNGLLRIAMTAQVTIVIDRKSGVLTVPSGAVVHRGGASYVLAYDPQTKDVTRTPVTVGLDNDVTAEITDGLEKGETVLATGSRSAAGSGMEDRQAKRMMRHMGGPGFGA</sequence>
<dbReference type="Gene3D" id="6.10.140.1990">
    <property type="match status" value="1"/>
</dbReference>
<feature type="transmembrane region" description="Helical" evidence="8">
    <location>
        <begin position="50"/>
        <end position="71"/>
    </location>
</feature>
<dbReference type="Pfam" id="PF25917">
    <property type="entry name" value="BSH_RND"/>
    <property type="match status" value="1"/>
</dbReference>
<dbReference type="PANTHER" id="PTHR30469:SF33">
    <property type="entry name" value="SLR1207 PROTEIN"/>
    <property type="match status" value="1"/>
</dbReference>
<reference evidence="12 13" key="1">
    <citation type="submission" date="2019-06" db="EMBL/GenBank/DDBJ databases">
        <authorList>
            <person name="Li M."/>
        </authorList>
    </citation>
    <scope>NUCLEOTIDE SEQUENCE [LARGE SCALE GENOMIC DNA]</scope>
    <source>
        <strain evidence="12 13">BGMRC6574</strain>
    </source>
</reference>
<organism evidence="12 13">
    <name type="scientific">Pararhizobium mangrovi</name>
    <dbReference type="NCBI Taxonomy" id="2590452"/>
    <lineage>
        <taxon>Bacteria</taxon>
        <taxon>Pseudomonadati</taxon>
        <taxon>Pseudomonadota</taxon>
        <taxon>Alphaproteobacteria</taxon>
        <taxon>Hyphomicrobiales</taxon>
        <taxon>Rhizobiaceae</taxon>
        <taxon>Rhizobium/Agrobacterium group</taxon>
        <taxon>Pararhizobium</taxon>
    </lineage>
</organism>
<dbReference type="InterPro" id="IPR058624">
    <property type="entry name" value="MdtA-like_HH"/>
</dbReference>
<keyword evidence="6 8" id="KW-0472">Membrane</keyword>
<dbReference type="InterPro" id="IPR058625">
    <property type="entry name" value="MdtA-like_BSH"/>
</dbReference>
<evidence type="ECO:0000256" key="5">
    <source>
        <dbReference type="ARBA" id="ARBA00023054"/>
    </source>
</evidence>
<dbReference type="GO" id="GO:0019898">
    <property type="term" value="C:extrinsic component of membrane"/>
    <property type="evidence" value="ECO:0007669"/>
    <property type="project" value="InterPro"/>
</dbReference>
<dbReference type="GO" id="GO:1990961">
    <property type="term" value="P:xenobiotic detoxification by transmembrane export across the plasma membrane"/>
    <property type="evidence" value="ECO:0007669"/>
    <property type="project" value="InterPro"/>
</dbReference>
<evidence type="ECO:0000256" key="4">
    <source>
        <dbReference type="ARBA" id="ARBA00022519"/>
    </source>
</evidence>
<feature type="domain" description="Multidrug resistance protein MdtA-like beta-barrel" evidence="11">
    <location>
        <begin position="266"/>
        <end position="355"/>
    </location>
</feature>
<dbReference type="GO" id="GO:0030313">
    <property type="term" value="C:cell envelope"/>
    <property type="evidence" value="ECO:0007669"/>
    <property type="project" value="UniProtKB-SubCell"/>
</dbReference>
<comment type="subcellular location">
    <subcellularLocation>
        <location evidence="1">Cell membrane</location>
    </subcellularLocation>
</comment>
<evidence type="ECO:0000259" key="9">
    <source>
        <dbReference type="Pfam" id="PF25876"/>
    </source>
</evidence>
<evidence type="ECO:0000313" key="13">
    <source>
        <dbReference type="Proteomes" id="UP000320314"/>
    </source>
</evidence>
<evidence type="ECO:0000256" key="8">
    <source>
        <dbReference type="SAM" id="Phobius"/>
    </source>
</evidence>
<evidence type="ECO:0000256" key="3">
    <source>
        <dbReference type="ARBA" id="ARBA00022475"/>
    </source>
</evidence>
<comment type="similarity">
    <text evidence="2">Belongs to the membrane fusion protein (MFP) (TC 8.A.1) family.</text>
</comment>
<evidence type="ECO:0000313" key="12">
    <source>
        <dbReference type="EMBL" id="TPW31211.1"/>
    </source>
</evidence>
<comment type="caution">
    <text evidence="12">The sequence shown here is derived from an EMBL/GenBank/DDBJ whole genome shotgun (WGS) entry which is preliminary data.</text>
</comment>
<feature type="coiled-coil region" evidence="7">
    <location>
        <begin position="190"/>
        <end position="231"/>
    </location>
</feature>
<keyword evidence="8" id="KW-1133">Transmembrane helix</keyword>
<feature type="domain" description="Multidrug resistance protein MdtA-like alpha-helical hairpin" evidence="9">
    <location>
        <begin position="151"/>
        <end position="227"/>
    </location>
</feature>
<dbReference type="NCBIfam" id="TIGR01730">
    <property type="entry name" value="RND_mfp"/>
    <property type="match status" value="1"/>
</dbReference>
<evidence type="ECO:0000256" key="2">
    <source>
        <dbReference type="ARBA" id="ARBA00009477"/>
    </source>
</evidence>